<protein>
    <recommendedName>
        <fullName evidence="6">Transcription repressor</fullName>
    </recommendedName>
    <alternativeName>
        <fullName evidence="6">Ovate family protein</fullName>
    </alternativeName>
</protein>
<reference evidence="9 10" key="1">
    <citation type="submission" date="2018-09" db="EMBL/GenBank/DDBJ databases">
        <title>A high-quality reference genome of wild soybean provides a powerful tool to mine soybean genomes.</title>
        <authorList>
            <person name="Xie M."/>
            <person name="Chung C.Y.L."/>
            <person name="Li M.-W."/>
            <person name="Wong F.-L."/>
            <person name="Chan T.-F."/>
            <person name="Lam H.-M."/>
        </authorList>
    </citation>
    <scope>NUCLEOTIDE SEQUENCE [LARGE SCALE GENOMIC DNA]</scope>
    <source>
        <strain evidence="10">cv. W05</strain>
        <tissue evidence="9">Hypocotyl of etiolated seedlings</tissue>
    </source>
</reference>
<accession>A0A445LCN0</accession>
<keyword evidence="4 6" id="KW-0804">Transcription</keyword>
<dbReference type="AlphaFoldDB" id="A0A445LCN0"/>
<comment type="caution">
    <text evidence="9">The sequence shown here is derived from an EMBL/GenBank/DDBJ whole genome shotgun (WGS) entry which is preliminary data.</text>
</comment>
<dbReference type="Gramene" id="XM_028368013.1">
    <property type="protein sequence ID" value="XP_028223814.1"/>
    <property type="gene ID" value="LOC114405527"/>
</dbReference>
<comment type="subcellular location">
    <subcellularLocation>
        <location evidence="1 6">Nucleus</location>
    </subcellularLocation>
</comment>
<dbReference type="InterPro" id="IPR038933">
    <property type="entry name" value="Ovate"/>
</dbReference>
<dbReference type="PROSITE" id="PS51754">
    <property type="entry name" value="OVATE"/>
    <property type="match status" value="1"/>
</dbReference>
<organism evidence="9 10">
    <name type="scientific">Glycine soja</name>
    <name type="common">Wild soybean</name>
    <dbReference type="NCBI Taxonomy" id="3848"/>
    <lineage>
        <taxon>Eukaryota</taxon>
        <taxon>Viridiplantae</taxon>
        <taxon>Streptophyta</taxon>
        <taxon>Embryophyta</taxon>
        <taxon>Tracheophyta</taxon>
        <taxon>Spermatophyta</taxon>
        <taxon>Magnoliopsida</taxon>
        <taxon>eudicotyledons</taxon>
        <taxon>Gunneridae</taxon>
        <taxon>Pentapetalae</taxon>
        <taxon>rosids</taxon>
        <taxon>fabids</taxon>
        <taxon>Fabales</taxon>
        <taxon>Fabaceae</taxon>
        <taxon>Papilionoideae</taxon>
        <taxon>50 kb inversion clade</taxon>
        <taxon>NPAAA clade</taxon>
        <taxon>indigoferoid/millettioid clade</taxon>
        <taxon>Phaseoleae</taxon>
        <taxon>Glycine</taxon>
        <taxon>Glycine subgen. Soja</taxon>
    </lineage>
</organism>
<feature type="domain" description="OVATE" evidence="8">
    <location>
        <begin position="158"/>
        <end position="222"/>
    </location>
</feature>
<dbReference type="NCBIfam" id="TIGR01568">
    <property type="entry name" value="A_thal_3678"/>
    <property type="match status" value="1"/>
</dbReference>
<proteinExistence type="predicted"/>
<feature type="region of interest" description="Disordered" evidence="7">
    <location>
        <begin position="231"/>
        <end position="250"/>
    </location>
</feature>
<keyword evidence="10" id="KW-1185">Reference proteome</keyword>
<keyword evidence="5 6" id="KW-0539">Nucleus</keyword>
<evidence type="ECO:0000256" key="7">
    <source>
        <dbReference type="SAM" id="MobiDB-lite"/>
    </source>
</evidence>
<evidence type="ECO:0000256" key="4">
    <source>
        <dbReference type="ARBA" id="ARBA00023163"/>
    </source>
</evidence>
<evidence type="ECO:0000256" key="5">
    <source>
        <dbReference type="ARBA" id="ARBA00023242"/>
    </source>
</evidence>
<evidence type="ECO:0000313" key="10">
    <source>
        <dbReference type="Proteomes" id="UP000289340"/>
    </source>
</evidence>
<name>A0A445LCN0_GLYSO</name>
<gene>
    <name evidence="9" type="ORF">D0Y65_007272</name>
</gene>
<keyword evidence="3 6" id="KW-0805">Transcription regulation</keyword>
<dbReference type="GO" id="GO:0045892">
    <property type="term" value="P:negative regulation of DNA-templated transcription"/>
    <property type="evidence" value="ECO:0007669"/>
    <property type="project" value="UniProtKB-UniRule"/>
</dbReference>
<dbReference type="Pfam" id="PF04844">
    <property type="entry name" value="Ovate"/>
    <property type="match status" value="1"/>
</dbReference>
<evidence type="ECO:0000256" key="2">
    <source>
        <dbReference type="ARBA" id="ARBA00022491"/>
    </source>
</evidence>
<dbReference type="InterPro" id="IPR006458">
    <property type="entry name" value="Ovate_C"/>
</dbReference>
<evidence type="ECO:0000313" key="9">
    <source>
        <dbReference type="EMBL" id="RZC20847.1"/>
    </source>
</evidence>
<evidence type="ECO:0000259" key="8">
    <source>
        <dbReference type="PROSITE" id="PS51754"/>
    </source>
</evidence>
<dbReference type="Proteomes" id="UP000289340">
    <property type="component" value="Chromosome 3"/>
</dbReference>
<sequence>MPNTNTPPTRKRNNLSRYNLKLCFSNPMQPFTPKSHPTNPTATSSPVHHNHNHPSPPATSSTLIKDFNHDRSTVTPQNPFPSLGPEPKPADLVTAFASQRFFFTSPGRSNSIVESANTTDTDCTTSSSIDERQDQFKSFIHDSDEREAKALLDSSIAVTKYSPDPYADFRQSMEEMVAARPELMDVASKWRELHELLLCYLALNPKSTHKFILRAFSDFLLSLISRSYFPPQDPGSDDDDVAGDGGGCSS</sequence>
<comment type="function">
    <text evidence="6">Transcriptional repressor that regulates multiple aspects of plant growth and development.</text>
</comment>
<evidence type="ECO:0000256" key="3">
    <source>
        <dbReference type="ARBA" id="ARBA00023015"/>
    </source>
</evidence>
<feature type="region of interest" description="Disordered" evidence="7">
    <location>
        <begin position="1"/>
        <end position="90"/>
    </location>
</feature>
<dbReference type="PANTHER" id="PTHR33057">
    <property type="entry name" value="TRANSCRIPTION REPRESSOR OFP7-RELATED"/>
    <property type="match status" value="1"/>
</dbReference>
<evidence type="ECO:0000256" key="6">
    <source>
        <dbReference type="RuleBase" id="RU367028"/>
    </source>
</evidence>
<dbReference type="PANTHER" id="PTHR33057:SF21">
    <property type="entry name" value="TRANSCRIPTION REPRESSOR"/>
    <property type="match status" value="1"/>
</dbReference>
<dbReference type="GO" id="GO:0005634">
    <property type="term" value="C:nucleus"/>
    <property type="evidence" value="ECO:0007669"/>
    <property type="project" value="UniProtKB-SubCell"/>
</dbReference>
<dbReference type="EMBL" id="QZWG01000003">
    <property type="protein sequence ID" value="RZC20847.1"/>
    <property type="molecule type" value="Genomic_DNA"/>
</dbReference>
<keyword evidence="2 6" id="KW-0678">Repressor</keyword>
<evidence type="ECO:0000256" key="1">
    <source>
        <dbReference type="ARBA" id="ARBA00004123"/>
    </source>
</evidence>
<feature type="compositionally biased region" description="Pro residues" evidence="7">
    <location>
        <begin position="78"/>
        <end position="87"/>
    </location>
</feature>